<keyword evidence="6" id="KW-0547">Nucleotide-binding</keyword>
<dbReference type="PRINTS" id="PR00078">
    <property type="entry name" value="G3PDHDRGNASE"/>
</dbReference>
<feature type="domain" description="Glyceraldehyde 3-phosphate dehydrogenase NAD(P) binding" evidence="9">
    <location>
        <begin position="2"/>
        <end position="150"/>
    </location>
</feature>
<dbReference type="GO" id="GO:0051287">
    <property type="term" value="F:NAD binding"/>
    <property type="evidence" value="ECO:0007669"/>
    <property type="project" value="InterPro"/>
</dbReference>
<accession>A0A7S8IZN4</accession>
<dbReference type="CDD" id="cd05214">
    <property type="entry name" value="GAPDH_I_N"/>
    <property type="match status" value="1"/>
</dbReference>
<dbReference type="GO" id="GO:0050661">
    <property type="term" value="F:NADP binding"/>
    <property type="evidence" value="ECO:0007669"/>
    <property type="project" value="InterPro"/>
</dbReference>
<evidence type="ECO:0000313" key="11">
    <source>
        <dbReference type="Proteomes" id="UP000593737"/>
    </source>
</evidence>
<dbReference type="Proteomes" id="UP000593737">
    <property type="component" value="Chromosome"/>
</dbReference>
<name>A0A7S8IZN4_9BACT</name>
<dbReference type="PANTHER" id="PTHR43148">
    <property type="entry name" value="GLYCERALDEHYDE-3-PHOSPHATE DEHYDROGENASE 2"/>
    <property type="match status" value="1"/>
</dbReference>
<feature type="binding site" evidence="6">
    <location>
        <position position="119"/>
    </location>
    <ligand>
        <name>NAD(+)</name>
        <dbReference type="ChEBI" id="CHEBI:57540"/>
    </ligand>
</feature>
<feature type="binding site" evidence="5">
    <location>
        <begin position="149"/>
        <end position="151"/>
    </location>
    <ligand>
        <name>D-glyceraldehyde 3-phosphate</name>
        <dbReference type="ChEBI" id="CHEBI:59776"/>
    </ligand>
</feature>
<evidence type="ECO:0000313" key="10">
    <source>
        <dbReference type="EMBL" id="QPD04458.1"/>
    </source>
</evidence>
<protein>
    <submittedName>
        <fullName evidence="10">Glyceraldehyde-3-phosphate dehydrogenase</fullName>
        <ecNumber evidence="10">1.2.1.12</ecNumber>
    </submittedName>
</protein>
<dbReference type="InterPro" id="IPR020829">
    <property type="entry name" value="GlycerAld_3-P_DH_cat"/>
</dbReference>
<dbReference type="KEGG" id="nkf:Nkreftii_002232"/>
<feature type="binding site" evidence="6">
    <location>
        <position position="314"/>
    </location>
    <ligand>
        <name>NAD(+)</name>
        <dbReference type="ChEBI" id="CHEBI:57540"/>
    </ligand>
</feature>
<reference evidence="10 11" key="1">
    <citation type="journal article" date="2020" name="ISME J.">
        <title>Enrichment and physiological characterization of a novel comammox Nitrospira indicates ammonium inhibition of complete nitrification.</title>
        <authorList>
            <person name="Sakoula D."/>
            <person name="Koch H."/>
            <person name="Frank J."/>
            <person name="Jetten M.S.M."/>
            <person name="van Kessel M.A.H.J."/>
            <person name="Lucker S."/>
        </authorList>
    </citation>
    <scope>NUCLEOTIDE SEQUENCE [LARGE SCALE GENOMIC DNA]</scope>
    <source>
        <strain evidence="10">Comreactor17</strain>
    </source>
</reference>
<comment type="similarity">
    <text evidence="1 8">Belongs to the glyceraldehyde-3-phosphate dehydrogenase family.</text>
</comment>
<evidence type="ECO:0000256" key="1">
    <source>
        <dbReference type="ARBA" id="ARBA00007406"/>
    </source>
</evidence>
<dbReference type="GO" id="GO:0006006">
    <property type="term" value="P:glucose metabolic process"/>
    <property type="evidence" value="ECO:0007669"/>
    <property type="project" value="InterPro"/>
</dbReference>
<dbReference type="EC" id="1.2.1.12" evidence="10"/>
<dbReference type="FunFam" id="3.30.360.10:FF:000002">
    <property type="entry name" value="Glyceraldehyde-3-phosphate dehydrogenase"/>
    <property type="match status" value="1"/>
</dbReference>
<dbReference type="SUPFAM" id="SSF55347">
    <property type="entry name" value="Glyceraldehyde-3-phosphate dehydrogenase-like, C-terminal domain"/>
    <property type="match status" value="1"/>
</dbReference>
<feature type="binding site" evidence="5">
    <location>
        <begin position="208"/>
        <end position="209"/>
    </location>
    <ligand>
        <name>D-glyceraldehyde 3-phosphate</name>
        <dbReference type="ChEBI" id="CHEBI:59776"/>
    </ligand>
</feature>
<feature type="binding site" evidence="5">
    <location>
        <position position="180"/>
    </location>
    <ligand>
        <name>D-glyceraldehyde 3-phosphate</name>
        <dbReference type="ChEBI" id="CHEBI:59776"/>
    </ligand>
</feature>
<evidence type="ECO:0000256" key="6">
    <source>
        <dbReference type="PIRSR" id="PIRSR000149-3"/>
    </source>
</evidence>
<feature type="active site" description="Nucleophile" evidence="4">
    <location>
        <position position="150"/>
    </location>
</feature>
<evidence type="ECO:0000256" key="3">
    <source>
        <dbReference type="ARBA" id="ARBA00023002"/>
    </source>
</evidence>
<dbReference type="SMART" id="SM00846">
    <property type="entry name" value="Gp_dh_N"/>
    <property type="match status" value="1"/>
</dbReference>
<sequence>MMRVAINGLGRIGRATFKILANIPELELVAINDPAPADQLAYLLNHDTVYGRYHIRVKADQETITMADRRYALLAEQDPLCLPWKDLRIDVVFECSGQFNTRATLSKHLEAGAKRVILSAPAKDEDIPTVIYGVNAYDEKAGPIVSCASCTTNCVTPIVEIIQRRLGVQKAVMTTTHAYTASQALVDGQHKSRRRGRAAAANLVPSFTGAAVATTRALPDLRGRFQGAAVRVPVPICSLSDIVMLTEQETSVSEVNDIFLEEARSDRYAGVLGVTEDPIVSSDIIQDSRASIVDVDMTQVVDGNLVKVMSWYDNEWGYASQMVRQALSMVLVVPVES</sequence>
<evidence type="ECO:0000256" key="8">
    <source>
        <dbReference type="RuleBase" id="RU000397"/>
    </source>
</evidence>
<dbReference type="InterPro" id="IPR006424">
    <property type="entry name" value="Glyceraldehyde-3-P_DH_1"/>
</dbReference>
<dbReference type="InterPro" id="IPR020828">
    <property type="entry name" value="GlycerAld_3-P_DH_NAD(P)-bd"/>
</dbReference>
<dbReference type="Gene3D" id="3.40.50.720">
    <property type="entry name" value="NAD(P)-binding Rossmann-like Domain"/>
    <property type="match status" value="1"/>
</dbReference>
<dbReference type="Pfam" id="PF02800">
    <property type="entry name" value="Gp_dh_C"/>
    <property type="match status" value="1"/>
</dbReference>
<dbReference type="AlphaFoldDB" id="A0A7S8IZN4"/>
<gene>
    <name evidence="10" type="ORF">Nkreftii_002232</name>
</gene>
<evidence type="ECO:0000259" key="9">
    <source>
        <dbReference type="SMART" id="SM00846"/>
    </source>
</evidence>
<feature type="binding site" evidence="5">
    <location>
        <position position="231"/>
    </location>
    <ligand>
        <name>D-glyceraldehyde 3-phosphate</name>
        <dbReference type="ChEBI" id="CHEBI:59776"/>
    </ligand>
</feature>
<dbReference type="EMBL" id="CP047423">
    <property type="protein sequence ID" value="QPD04458.1"/>
    <property type="molecule type" value="Genomic_DNA"/>
</dbReference>
<dbReference type="Pfam" id="PF00044">
    <property type="entry name" value="Gp_dh_N"/>
    <property type="match status" value="1"/>
</dbReference>
<dbReference type="InterPro" id="IPR036291">
    <property type="entry name" value="NAD(P)-bd_dom_sf"/>
</dbReference>
<feature type="binding site" evidence="6">
    <location>
        <begin position="11"/>
        <end position="12"/>
    </location>
    <ligand>
        <name>NAD(+)</name>
        <dbReference type="ChEBI" id="CHEBI:57540"/>
    </ligand>
</feature>
<proteinExistence type="inferred from homology"/>
<comment type="subunit">
    <text evidence="2">Homotetramer.</text>
</comment>
<feature type="binding site" evidence="6">
    <location>
        <position position="33"/>
    </location>
    <ligand>
        <name>NAD(+)</name>
        <dbReference type="ChEBI" id="CHEBI:57540"/>
    </ligand>
</feature>
<dbReference type="GO" id="GO:0004365">
    <property type="term" value="F:glyceraldehyde-3-phosphate dehydrogenase (NAD+) (phosphorylating) activity"/>
    <property type="evidence" value="ECO:0007669"/>
    <property type="project" value="UniProtKB-EC"/>
</dbReference>
<evidence type="ECO:0000256" key="5">
    <source>
        <dbReference type="PIRSR" id="PIRSR000149-2"/>
    </source>
</evidence>
<dbReference type="FunFam" id="3.40.50.720:FF:000001">
    <property type="entry name" value="Glyceraldehyde-3-phosphate dehydrogenase"/>
    <property type="match status" value="1"/>
</dbReference>
<dbReference type="PIRSF" id="PIRSF000149">
    <property type="entry name" value="GAP_DH"/>
    <property type="match status" value="1"/>
</dbReference>
<feature type="site" description="Activates thiol group during catalysis" evidence="7">
    <location>
        <position position="177"/>
    </location>
</feature>
<keyword evidence="6" id="KW-0520">NAD</keyword>
<dbReference type="SUPFAM" id="SSF51735">
    <property type="entry name" value="NAD(P)-binding Rossmann-fold domains"/>
    <property type="match status" value="1"/>
</dbReference>
<dbReference type="Gene3D" id="3.30.360.10">
    <property type="entry name" value="Dihydrodipicolinate Reductase, domain 2"/>
    <property type="match status" value="1"/>
</dbReference>
<organism evidence="10 11">
    <name type="scientific">Candidatus Nitrospira kreftii</name>
    <dbReference type="NCBI Taxonomy" id="2652173"/>
    <lineage>
        <taxon>Bacteria</taxon>
        <taxon>Pseudomonadati</taxon>
        <taxon>Nitrospirota</taxon>
        <taxon>Nitrospiria</taxon>
        <taxon>Nitrospirales</taxon>
        <taxon>Nitrospiraceae</taxon>
        <taxon>Nitrospira</taxon>
    </lineage>
</organism>
<dbReference type="InterPro" id="IPR020831">
    <property type="entry name" value="GlycerAld/Erythrose_P_DH"/>
</dbReference>
<evidence type="ECO:0000256" key="4">
    <source>
        <dbReference type="PIRSR" id="PIRSR000149-1"/>
    </source>
</evidence>
<dbReference type="NCBIfam" id="TIGR01534">
    <property type="entry name" value="GAPDH-I"/>
    <property type="match status" value="1"/>
</dbReference>
<keyword evidence="3 10" id="KW-0560">Oxidoreductase</keyword>
<evidence type="ECO:0000256" key="2">
    <source>
        <dbReference type="ARBA" id="ARBA00011881"/>
    </source>
</evidence>
<evidence type="ECO:0000256" key="7">
    <source>
        <dbReference type="PIRSR" id="PIRSR000149-4"/>
    </source>
</evidence>